<evidence type="ECO:0000256" key="7">
    <source>
        <dbReference type="ARBA" id="ARBA00022989"/>
    </source>
</evidence>
<keyword evidence="2" id="KW-1003">Cell membrane</keyword>
<dbReference type="PROSITE" id="PS50929">
    <property type="entry name" value="ABC_TM1F"/>
    <property type="match status" value="1"/>
</dbReference>
<evidence type="ECO:0000256" key="1">
    <source>
        <dbReference type="ARBA" id="ARBA00004429"/>
    </source>
</evidence>
<dbReference type="SUPFAM" id="SSF90123">
    <property type="entry name" value="ABC transporter transmembrane region"/>
    <property type="match status" value="1"/>
</dbReference>
<dbReference type="PROSITE" id="PS00211">
    <property type="entry name" value="ABC_TRANSPORTER_1"/>
    <property type="match status" value="1"/>
</dbReference>
<comment type="caution">
    <text evidence="13">The sequence shown here is derived from an EMBL/GenBank/DDBJ whole genome shotgun (WGS) entry which is preliminary data.</text>
</comment>
<evidence type="ECO:0000256" key="10">
    <source>
        <dbReference type="SAM" id="Phobius"/>
    </source>
</evidence>
<evidence type="ECO:0000259" key="12">
    <source>
        <dbReference type="PROSITE" id="PS50929"/>
    </source>
</evidence>
<evidence type="ECO:0000256" key="8">
    <source>
        <dbReference type="ARBA" id="ARBA00023136"/>
    </source>
</evidence>
<keyword evidence="6" id="KW-1278">Translocase</keyword>
<accession>A0ABU7LA40</accession>
<evidence type="ECO:0000256" key="5">
    <source>
        <dbReference type="ARBA" id="ARBA00022840"/>
    </source>
</evidence>
<evidence type="ECO:0000259" key="11">
    <source>
        <dbReference type="PROSITE" id="PS50893"/>
    </source>
</evidence>
<sequence>MIRTLLALLPPGSRRAVTAHVFLTVVSVALRAAGVVLLVPLVGALFGSTPSDAWPWLGALTGVTIAGWIVDTIVSRLGFDLGFGLLNHAQNETAERTARIRLTWFTGENTATNRQAIAATGPDLVGLIVYLVTPILSAILLPLAIAIALLPISWVLGVAALAGVPILLGAFLLSARLGRGADRLASDANAALTERIVEFARTQPALRAARRTEPSRSHVGEALDRQHSATVRLLLMQVPGQLVFSLATQLALVVLAGAVAVLTVRGDLDVPEAIAFIVVIVRYLDPFTTLGDLTGGVESSLTTLRRIRAVLDAPVTNNDGTCTLTGRAPRIDLQDIRFWYNGEEPPVLDGIDLTFEAGTTTAIVGPSGSGKSTILSLLAGLHEPRTGRILVDGVDADTLDPISRSALAGMVFQHPYLFDGTIRENIRVGDPNTDDDALTVAASLAQVDEVIARSPDGWNTRVGEGGAALSGGEKQRVSIARALLKPAPLLLVDEATSALDTENETAIVQALTDDPTPRTRVIVAHRLASIRTADRVVFLERGRVVEEGTVDDLLAAGGRFAEFWRQRDEASGWQLETSRTRP</sequence>
<organism evidence="13 14">
    <name type="scientific">Rhodococcus artemisiae</name>
    <dbReference type="NCBI Taxonomy" id="714159"/>
    <lineage>
        <taxon>Bacteria</taxon>
        <taxon>Bacillati</taxon>
        <taxon>Actinomycetota</taxon>
        <taxon>Actinomycetes</taxon>
        <taxon>Mycobacteriales</taxon>
        <taxon>Nocardiaceae</taxon>
        <taxon>Rhodococcus</taxon>
    </lineage>
</organism>
<dbReference type="RefSeq" id="WP_330133664.1">
    <property type="nucleotide sequence ID" value="NZ_JAUTXY010000005.1"/>
</dbReference>
<feature type="transmembrane region" description="Helical" evidence="10">
    <location>
        <begin position="21"/>
        <end position="47"/>
    </location>
</feature>
<reference evidence="13 14" key="1">
    <citation type="submission" date="2023-07" db="EMBL/GenBank/DDBJ databases">
        <authorList>
            <person name="Girao M."/>
            <person name="Carvalho M.F."/>
        </authorList>
    </citation>
    <scope>NUCLEOTIDE SEQUENCE [LARGE SCALE GENOMIC DNA]</scope>
    <source>
        <strain evidence="13 14">YIM65754</strain>
    </source>
</reference>
<dbReference type="InterPro" id="IPR003593">
    <property type="entry name" value="AAA+_ATPase"/>
</dbReference>
<dbReference type="InterPro" id="IPR039421">
    <property type="entry name" value="Type_1_exporter"/>
</dbReference>
<dbReference type="InterPro" id="IPR011527">
    <property type="entry name" value="ABC1_TM_dom"/>
</dbReference>
<evidence type="ECO:0000256" key="3">
    <source>
        <dbReference type="ARBA" id="ARBA00022692"/>
    </source>
</evidence>
<feature type="domain" description="ABC transmembrane type-1" evidence="12">
    <location>
        <begin position="21"/>
        <end position="299"/>
    </location>
</feature>
<keyword evidence="3 10" id="KW-0812">Transmembrane</keyword>
<proteinExistence type="inferred from homology"/>
<comment type="subcellular location">
    <subcellularLocation>
        <location evidence="1">Cell inner membrane</location>
        <topology evidence="1">Multi-pass membrane protein</topology>
    </subcellularLocation>
</comment>
<dbReference type="InterPro" id="IPR003439">
    <property type="entry name" value="ABC_transporter-like_ATP-bd"/>
</dbReference>
<dbReference type="Gene3D" id="1.20.1560.10">
    <property type="entry name" value="ABC transporter type 1, transmembrane domain"/>
    <property type="match status" value="1"/>
</dbReference>
<evidence type="ECO:0000313" key="13">
    <source>
        <dbReference type="EMBL" id="MEE2058419.1"/>
    </source>
</evidence>
<dbReference type="EMBL" id="JAUTXY010000005">
    <property type="protein sequence ID" value="MEE2058419.1"/>
    <property type="molecule type" value="Genomic_DNA"/>
</dbReference>
<keyword evidence="7 10" id="KW-1133">Transmembrane helix</keyword>
<dbReference type="PANTHER" id="PTHR24221:SF654">
    <property type="entry name" value="ATP-BINDING CASSETTE SUB-FAMILY B MEMBER 6"/>
    <property type="match status" value="1"/>
</dbReference>
<feature type="transmembrane region" description="Helical" evidence="10">
    <location>
        <begin position="154"/>
        <end position="173"/>
    </location>
</feature>
<dbReference type="SUPFAM" id="SSF52540">
    <property type="entry name" value="P-loop containing nucleoside triphosphate hydrolases"/>
    <property type="match status" value="1"/>
</dbReference>
<name>A0ABU7LA40_9NOCA</name>
<feature type="domain" description="ABC transporter" evidence="11">
    <location>
        <begin position="331"/>
        <end position="566"/>
    </location>
</feature>
<dbReference type="PANTHER" id="PTHR24221">
    <property type="entry name" value="ATP-BINDING CASSETTE SUB-FAMILY B"/>
    <property type="match status" value="1"/>
</dbReference>
<evidence type="ECO:0000256" key="9">
    <source>
        <dbReference type="ARBA" id="ARBA00023455"/>
    </source>
</evidence>
<keyword evidence="2" id="KW-0997">Cell inner membrane</keyword>
<dbReference type="GO" id="GO:0005524">
    <property type="term" value="F:ATP binding"/>
    <property type="evidence" value="ECO:0007669"/>
    <property type="project" value="UniProtKB-KW"/>
</dbReference>
<keyword evidence="4" id="KW-0547">Nucleotide-binding</keyword>
<dbReference type="InterPro" id="IPR027417">
    <property type="entry name" value="P-loop_NTPase"/>
</dbReference>
<gene>
    <name evidence="13" type="ORF">Q7514_12900</name>
</gene>
<evidence type="ECO:0000313" key="14">
    <source>
        <dbReference type="Proteomes" id="UP001336020"/>
    </source>
</evidence>
<protein>
    <submittedName>
        <fullName evidence="13">ABC transporter ATP-binding protein</fullName>
    </submittedName>
</protein>
<evidence type="ECO:0000256" key="6">
    <source>
        <dbReference type="ARBA" id="ARBA00022967"/>
    </source>
</evidence>
<dbReference type="Gene3D" id="3.40.50.300">
    <property type="entry name" value="P-loop containing nucleotide triphosphate hydrolases"/>
    <property type="match status" value="1"/>
</dbReference>
<dbReference type="SMART" id="SM00382">
    <property type="entry name" value="AAA"/>
    <property type="match status" value="1"/>
</dbReference>
<feature type="transmembrane region" description="Helical" evidence="10">
    <location>
        <begin position="53"/>
        <end position="74"/>
    </location>
</feature>
<dbReference type="PROSITE" id="PS50893">
    <property type="entry name" value="ABC_TRANSPORTER_2"/>
    <property type="match status" value="1"/>
</dbReference>
<dbReference type="InterPro" id="IPR036640">
    <property type="entry name" value="ABC1_TM_sf"/>
</dbReference>
<dbReference type="Proteomes" id="UP001336020">
    <property type="component" value="Unassembled WGS sequence"/>
</dbReference>
<feature type="transmembrane region" description="Helical" evidence="10">
    <location>
        <begin position="124"/>
        <end position="148"/>
    </location>
</feature>
<dbReference type="InterPro" id="IPR017871">
    <property type="entry name" value="ABC_transporter-like_CS"/>
</dbReference>
<dbReference type="Pfam" id="PF00664">
    <property type="entry name" value="ABC_membrane"/>
    <property type="match status" value="1"/>
</dbReference>
<keyword evidence="14" id="KW-1185">Reference proteome</keyword>
<evidence type="ECO:0000256" key="4">
    <source>
        <dbReference type="ARBA" id="ARBA00022741"/>
    </source>
</evidence>
<dbReference type="Pfam" id="PF00005">
    <property type="entry name" value="ABC_tran"/>
    <property type="match status" value="1"/>
</dbReference>
<evidence type="ECO:0000256" key="2">
    <source>
        <dbReference type="ARBA" id="ARBA00022519"/>
    </source>
</evidence>
<keyword evidence="8 10" id="KW-0472">Membrane</keyword>
<feature type="transmembrane region" description="Helical" evidence="10">
    <location>
        <begin position="242"/>
        <end position="264"/>
    </location>
</feature>
<keyword evidence="5 13" id="KW-0067">ATP-binding</keyword>
<comment type="similarity">
    <text evidence="9">Belongs to the ABC transporter superfamily. Siderophore-Fe(3+) uptake transporter (SIUT) (TC 3.A.1.21) family.</text>
</comment>